<name>A0ABV3U5T8_9GAMM</name>
<feature type="region of interest" description="Disordered" evidence="2">
    <location>
        <begin position="118"/>
        <end position="138"/>
    </location>
</feature>
<evidence type="ECO:0000259" key="3">
    <source>
        <dbReference type="Pfam" id="PF20172"/>
    </source>
</evidence>
<protein>
    <submittedName>
        <fullName evidence="4">DUF6538 domain-containing protein</fullName>
    </submittedName>
</protein>
<feature type="domain" description="DUF6538" evidence="3">
    <location>
        <begin position="12"/>
        <end position="54"/>
    </location>
</feature>
<evidence type="ECO:0000256" key="1">
    <source>
        <dbReference type="ARBA" id="ARBA00023172"/>
    </source>
</evidence>
<gene>
    <name evidence="4" type="ORF">AB4876_05540</name>
</gene>
<organism evidence="4 5">
    <name type="scientific">Zhongshania guokunii</name>
    <dbReference type="NCBI Taxonomy" id="641783"/>
    <lineage>
        <taxon>Bacteria</taxon>
        <taxon>Pseudomonadati</taxon>
        <taxon>Pseudomonadota</taxon>
        <taxon>Gammaproteobacteria</taxon>
        <taxon>Cellvibrionales</taxon>
        <taxon>Spongiibacteraceae</taxon>
        <taxon>Zhongshania</taxon>
    </lineage>
</organism>
<evidence type="ECO:0000256" key="2">
    <source>
        <dbReference type="SAM" id="MobiDB-lite"/>
    </source>
</evidence>
<reference evidence="4 5" key="1">
    <citation type="journal article" date="2011" name="Int. J. Syst. Evol. Microbiol.">
        <title>Zhongshania antarctica gen. nov., sp. nov. and Zhongshania guokunii sp. nov., gammaproteobacteria respectively isolated from coastal attached (fast) ice and surface seawater of the Antarctic.</title>
        <authorList>
            <person name="Li H.J."/>
            <person name="Zhang X.Y."/>
            <person name="Chen C.X."/>
            <person name="Zhang Y.J."/>
            <person name="Gao Z.M."/>
            <person name="Yu Y."/>
            <person name="Chen X.L."/>
            <person name="Chen B."/>
            <person name="Zhang Y.Z."/>
        </authorList>
    </citation>
    <scope>NUCLEOTIDE SEQUENCE [LARGE SCALE GENOMIC DNA]</scope>
    <source>
        <strain evidence="4 5">ZS6-22T</strain>
    </source>
</reference>
<dbReference type="Gene3D" id="1.10.443.10">
    <property type="entry name" value="Intergrase catalytic core"/>
    <property type="match status" value="1"/>
</dbReference>
<comment type="caution">
    <text evidence="4">The sequence shown here is derived from an EMBL/GenBank/DDBJ whole genome shotgun (WGS) entry which is preliminary data.</text>
</comment>
<proteinExistence type="predicted"/>
<dbReference type="CDD" id="cd01184">
    <property type="entry name" value="INT_C_like_1"/>
    <property type="match status" value="1"/>
</dbReference>
<dbReference type="InterPro" id="IPR013762">
    <property type="entry name" value="Integrase-like_cat_sf"/>
</dbReference>
<dbReference type="EMBL" id="JBFRYA010000004">
    <property type="protein sequence ID" value="MEX1668364.1"/>
    <property type="molecule type" value="Genomic_DNA"/>
</dbReference>
<keyword evidence="5" id="KW-1185">Reference proteome</keyword>
<dbReference type="InterPro" id="IPR046668">
    <property type="entry name" value="DUF6538"/>
</dbReference>
<evidence type="ECO:0000313" key="4">
    <source>
        <dbReference type="EMBL" id="MEX1668364.1"/>
    </source>
</evidence>
<keyword evidence="1" id="KW-0233">DNA recombination</keyword>
<dbReference type="RefSeq" id="WP_368380649.1">
    <property type="nucleotide sequence ID" value="NZ_JBFRYA010000004.1"/>
</dbReference>
<dbReference type="InterPro" id="IPR011010">
    <property type="entry name" value="DNA_brk_join_enz"/>
</dbReference>
<sequence length="565" mass="65618">MAKNPSYVTRTKHGIYYFQIAVPRHLNSKKTIIRKSLRTRCRRDALAQARQWWINMTKNNFEWEDQAQLDDNLYRQGKGVAQRMTDWGISEADEFEFRDFIENLSDLELRAYAFYDDNRHPNKTNDNNPKPNHTNDDITQKITNSLDALYRQSRGIKHSSKKLSVLLKQYAQSQKGKVAPKTLSGRVTAAERLIMFAGDIEADQLNSEIITEKYINRRDLLPNGIHQKSIYHECKKPKINRLTGEIELNAQGKPVLEPVYKPTEKIIEIGKSTEGTTYNGAKRVYTEFTECSHFIGWCSQNGYAEIGLKELLGGARKKPTEKNTTIYSETELQLIFESESYQQGLLMKNPHFHWLPLISLYHGNRLGEITMLYLDNLCQVEWTEGESTKKIWVFDIENNANRKQQVKNSRSVRLLPVHQVLIDLGLIEYRNHLMSTGEERLFPAEKPNKNGNWGDKTSRWFNNDHNNNKSGIGFAESCGCKKFETLKGTSLKKVFHSLRSNFITRSRRLRLDEELCRELTGHTLGKRMDVHNISYDEGSEIHTRHKEINKLHYDIDVTKIQKFST</sequence>
<dbReference type="SUPFAM" id="SSF56349">
    <property type="entry name" value="DNA breaking-rejoining enzymes"/>
    <property type="match status" value="1"/>
</dbReference>
<accession>A0ABV3U5T8</accession>
<evidence type="ECO:0000313" key="5">
    <source>
        <dbReference type="Proteomes" id="UP001557485"/>
    </source>
</evidence>
<dbReference type="Pfam" id="PF20172">
    <property type="entry name" value="DUF6538"/>
    <property type="match status" value="1"/>
</dbReference>
<dbReference type="Proteomes" id="UP001557485">
    <property type="component" value="Unassembled WGS sequence"/>
</dbReference>